<keyword evidence="3 7" id="KW-0997">Cell inner membrane</keyword>
<evidence type="ECO:0000256" key="5">
    <source>
        <dbReference type="ARBA" id="ARBA00022989"/>
    </source>
</evidence>
<sequence length="425" mass="44016">MIAELATLFGVMLITILTGVPVFLSMAFGVVVFAIAFAPLMSPLVVVQTFQQGLDNQAFTAIPYFFLAGTIMNVGGMSARLLRLARAMIAHIRGGLSHANIAASVVFAGISGSAVADAAAVGSVMIPAMKRDGYSPSYAAAVTAASATIGLVIPPSIPMVIFALFTGASVGSLFLAGIVPGLLMGAFLLVASYIIARRRRYPASKWQGIGELIAAFRASFLALLMPVLVIVGLIGGFATTSEIGAVAALYATIVSTVIYREANLKQLFQGVVQAALDAARVLIIIGVSGAFIWIVARLSVANNLALFLLDMQFGPTTILALMALGLIIAGTILEPVTILVVLVPMLVPAALASGIDITHLGIVVVLSTSIGLITPPVGILLYITAAQAQAPALQVVRETMPFLLALLVLLTMIVLVPAVTLWLPG</sequence>
<organism evidence="9 10">
    <name type="scientific">Flavimaribacter sediminis</name>
    <dbReference type="NCBI Taxonomy" id="2865987"/>
    <lineage>
        <taxon>Bacteria</taxon>
        <taxon>Pseudomonadati</taxon>
        <taxon>Pseudomonadota</taxon>
        <taxon>Alphaproteobacteria</taxon>
        <taxon>Hyphomicrobiales</taxon>
        <taxon>Rhizobiaceae</taxon>
        <taxon>Flavimaribacter</taxon>
    </lineage>
</organism>
<evidence type="ECO:0000256" key="6">
    <source>
        <dbReference type="ARBA" id="ARBA00023136"/>
    </source>
</evidence>
<keyword evidence="5 7" id="KW-1133">Transmembrane helix</keyword>
<evidence type="ECO:0000313" key="9">
    <source>
        <dbReference type="EMBL" id="MBW8637859.1"/>
    </source>
</evidence>
<dbReference type="PANTHER" id="PTHR33362">
    <property type="entry name" value="SIALIC ACID TRAP TRANSPORTER PERMEASE PROTEIN SIAT-RELATED"/>
    <property type="match status" value="1"/>
</dbReference>
<dbReference type="RefSeq" id="WP_220228532.1">
    <property type="nucleotide sequence ID" value="NZ_JAICBX010000002.1"/>
</dbReference>
<comment type="function">
    <text evidence="7">Part of the tripartite ATP-independent periplasmic (TRAP) transport system.</text>
</comment>
<name>A0AAE2ZKT3_9HYPH</name>
<dbReference type="EMBL" id="JAICBX010000002">
    <property type="protein sequence ID" value="MBW8637859.1"/>
    <property type="molecule type" value="Genomic_DNA"/>
</dbReference>
<feature type="domain" description="TRAP C4-dicarboxylate transport system permease DctM subunit" evidence="8">
    <location>
        <begin position="9"/>
        <end position="418"/>
    </location>
</feature>
<keyword evidence="2" id="KW-1003">Cell membrane</keyword>
<keyword evidence="7" id="KW-0813">Transport</keyword>
<keyword evidence="4 7" id="KW-0812">Transmembrane</keyword>
<dbReference type="PIRSF" id="PIRSF006066">
    <property type="entry name" value="HI0050"/>
    <property type="match status" value="1"/>
</dbReference>
<dbReference type="InterPro" id="IPR004681">
    <property type="entry name" value="TRAP_DctM"/>
</dbReference>
<comment type="subcellular location">
    <subcellularLocation>
        <location evidence="1 7">Cell inner membrane</location>
        <topology evidence="1 7">Multi-pass membrane protein</topology>
    </subcellularLocation>
</comment>
<keyword evidence="10" id="KW-1185">Reference proteome</keyword>
<evidence type="ECO:0000256" key="7">
    <source>
        <dbReference type="RuleBase" id="RU369079"/>
    </source>
</evidence>
<evidence type="ECO:0000256" key="1">
    <source>
        <dbReference type="ARBA" id="ARBA00004429"/>
    </source>
</evidence>
<feature type="transmembrane region" description="Helical" evidence="7">
    <location>
        <begin position="30"/>
        <end position="50"/>
    </location>
</feature>
<reference evidence="9" key="1">
    <citation type="submission" date="2021-08" db="EMBL/GenBank/DDBJ databases">
        <title>Hoeflea bacterium WL0058 sp. nov., isolated from the sediment.</title>
        <authorList>
            <person name="Wang L."/>
            <person name="Zhang D."/>
        </authorList>
    </citation>
    <scope>NUCLEOTIDE SEQUENCE</scope>
    <source>
        <strain evidence="9">WL0058</strain>
    </source>
</reference>
<accession>A0AAE2ZKT3</accession>
<feature type="transmembrane region" description="Helical" evidence="7">
    <location>
        <begin position="216"/>
        <end position="237"/>
    </location>
</feature>
<keyword evidence="6 7" id="KW-0472">Membrane</keyword>
<dbReference type="Pfam" id="PF06808">
    <property type="entry name" value="DctM"/>
    <property type="match status" value="1"/>
</dbReference>
<evidence type="ECO:0000259" key="8">
    <source>
        <dbReference type="Pfam" id="PF06808"/>
    </source>
</evidence>
<feature type="transmembrane region" description="Helical" evidence="7">
    <location>
        <begin position="62"/>
        <end position="81"/>
    </location>
</feature>
<dbReference type="InterPro" id="IPR010656">
    <property type="entry name" value="DctM"/>
</dbReference>
<dbReference type="GO" id="GO:0005886">
    <property type="term" value="C:plasma membrane"/>
    <property type="evidence" value="ECO:0007669"/>
    <property type="project" value="UniProtKB-SubCell"/>
</dbReference>
<comment type="subunit">
    <text evidence="7">The complex comprises the extracytoplasmic solute receptor protein and the two transmembrane proteins.</text>
</comment>
<feature type="transmembrane region" description="Helical" evidence="7">
    <location>
        <begin position="5"/>
        <end position="24"/>
    </location>
</feature>
<feature type="transmembrane region" description="Helical" evidence="7">
    <location>
        <begin position="403"/>
        <end position="423"/>
    </location>
</feature>
<evidence type="ECO:0000256" key="3">
    <source>
        <dbReference type="ARBA" id="ARBA00022519"/>
    </source>
</evidence>
<protein>
    <recommendedName>
        <fullName evidence="7">TRAP transporter large permease protein</fullName>
    </recommendedName>
</protein>
<evidence type="ECO:0000256" key="4">
    <source>
        <dbReference type="ARBA" id="ARBA00022692"/>
    </source>
</evidence>
<comment type="similarity">
    <text evidence="7">Belongs to the TRAP transporter large permease family.</text>
</comment>
<dbReference type="GO" id="GO:0022857">
    <property type="term" value="F:transmembrane transporter activity"/>
    <property type="evidence" value="ECO:0007669"/>
    <property type="project" value="UniProtKB-UniRule"/>
</dbReference>
<comment type="caution">
    <text evidence="9">The sequence shown here is derived from an EMBL/GenBank/DDBJ whole genome shotgun (WGS) entry which is preliminary data.</text>
</comment>
<gene>
    <name evidence="9" type="ORF">K1W69_11730</name>
</gene>
<proteinExistence type="inferred from homology"/>
<evidence type="ECO:0000313" key="10">
    <source>
        <dbReference type="Proteomes" id="UP001196509"/>
    </source>
</evidence>
<dbReference type="AlphaFoldDB" id="A0AAE2ZKT3"/>
<dbReference type="Proteomes" id="UP001196509">
    <property type="component" value="Unassembled WGS sequence"/>
</dbReference>
<dbReference type="PANTHER" id="PTHR33362:SF2">
    <property type="entry name" value="TRAP TRANSPORTER LARGE PERMEASE PROTEIN"/>
    <property type="match status" value="1"/>
</dbReference>
<feature type="transmembrane region" description="Helical" evidence="7">
    <location>
        <begin position="320"/>
        <end position="347"/>
    </location>
</feature>
<feature type="transmembrane region" description="Helical" evidence="7">
    <location>
        <begin position="101"/>
        <end position="126"/>
    </location>
</feature>
<feature type="transmembrane region" description="Helical" evidence="7">
    <location>
        <begin position="138"/>
        <end position="165"/>
    </location>
</feature>
<evidence type="ECO:0000256" key="2">
    <source>
        <dbReference type="ARBA" id="ARBA00022475"/>
    </source>
</evidence>
<feature type="transmembrane region" description="Helical" evidence="7">
    <location>
        <begin position="243"/>
        <end position="260"/>
    </location>
</feature>
<feature type="transmembrane region" description="Helical" evidence="7">
    <location>
        <begin position="281"/>
        <end position="300"/>
    </location>
</feature>
<feature type="transmembrane region" description="Helical" evidence="7">
    <location>
        <begin position="171"/>
        <end position="195"/>
    </location>
</feature>
<feature type="transmembrane region" description="Helical" evidence="7">
    <location>
        <begin position="359"/>
        <end position="383"/>
    </location>
</feature>
<dbReference type="NCBIfam" id="TIGR00786">
    <property type="entry name" value="dctM"/>
    <property type="match status" value="1"/>
</dbReference>